<dbReference type="Proteomes" id="UP001519460">
    <property type="component" value="Unassembled WGS sequence"/>
</dbReference>
<name>A0ABD0K645_9CAEN</name>
<protein>
    <submittedName>
        <fullName evidence="1">Uncharacterized protein</fullName>
    </submittedName>
</protein>
<evidence type="ECO:0000313" key="2">
    <source>
        <dbReference type="Proteomes" id="UP001519460"/>
    </source>
</evidence>
<evidence type="ECO:0000313" key="1">
    <source>
        <dbReference type="EMBL" id="KAK7482295.1"/>
    </source>
</evidence>
<reference evidence="1 2" key="1">
    <citation type="journal article" date="2023" name="Sci. Data">
        <title>Genome assembly of the Korean intertidal mud-creeper Batillaria attramentaria.</title>
        <authorList>
            <person name="Patra A.K."/>
            <person name="Ho P.T."/>
            <person name="Jun S."/>
            <person name="Lee S.J."/>
            <person name="Kim Y."/>
            <person name="Won Y.J."/>
        </authorList>
    </citation>
    <scope>NUCLEOTIDE SEQUENCE [LARGE SCALE GENOMIC DNA]</scope>
    <source>
        <strain evidence="1">Wonlab-2016</strain>
    </source>
</reference>
<dbReference type="EMBL" id="JACVVK020000247">
    <property type="protein sequence ID" value="KAK7482295.1"/>
    <property type="molecule type" value="Genomic_DNA"/>
</dbReference>
<keyword evidence="2" id="KW-1185">Reference proteome</keyword>
<accession>A0ABD0K645</accession>
<dbReference type="AlphaFoldDB" id="A0ABD0K645"/>
<organism evidence="1 2">
    <name type="scientific">Batillaria attramentaria</name>
    <dbReference type="NCBI Taxonomy" id="370345"/>
    <lineage>
        <taxon>Eukaryota</taxon>
        <taxon>Metazoa</taxon>
        <taxon>Spiralia</taxon>
        <taxon>Lophotrochozoa</taxon>
        <taxon>Mollusca</taxon>
        <taxon>Gastropoda</taxon>
        <taxon>Caenogastropoda</taxon>
        <taxon>Sorbeoconcha</taxon>
        <taxon>Cerithioidea</taxon>
        <taxon>Batillariidae</taxon>
        <taxon>Batillaria</taxon>
    </lineage>
</organism>
<gene>
    <name evidence="1" type="ORF">BaRGS_00026423</name>
</gene>
<proteinExistence type="predicted"/>
<sequence>MYKNDTANSCTVNSYTFMSTCTSYNSNLYLRQGTRWKTSDDEAPTLKTSLPSALLHPGTSSAYSLTLATVHEPLNHQLQKKNHLIVFLTRPCHIVERQSCCGLVFLGRKCFLLHKTCLYNALQIFHFDRYVFPSGMNPRFLGSWCSKYV</sequence>
<comment type="caution">
    <text evidence="1">The sequence shown here is derived from an EMBL/GenBank/DDBJ whole genome shotgun (WGS) entry which is preliminary data.</text>
</comment>